<proteinExistence type="predicted"/>
<accession>A0A3N2R7X3</accession>
<dbReference type="Proteomes" id="UP000268016">
    <property type="component" value="Unassembled WGS sequence"/>
</dbReference>
<feature type="signal peptide" evidence="2">
    <location>
        <begin position="1"/>
        <end position="21"/>
    </location>
</feature>
<feature type="compositionally biased region" description="Low complexity" evidence="1">
    <location>
        <begin position="140"/>
        <end position="167"/>
    </location>
</feature>
<evidence type="ECO:0000313" key="3">
    <source>
        <dbReference type="EMBL" id="ROU03569.1"/>
    </source>
</evidence>
<dbReference type="EMBL" id="RDRB01000002">
    <property type="protein sequence ID" value="ROU03569.1"/>
    <property type="molecule type" value="Genomic_DNA"/>
</dbReference>
<comment type="caution">
    <text evidence="3">The sequence shown here is derived from an EMBL/GenBank/DDBJ whole genome shotgun (WGS) entry which is preliminary data.</text>
</comment>
<evidence type="ECO:0000256" key="2">
    <source>
        <dbReference type="SAM" id="SignalP"/>
    </source>
</evidence>
<sequence length="409" mass="41371">MGAQMRYAGFLATVVASIMMASGGAAQSSGTGGAPQPAPPPGFEGSQYVDGRGCVYIRAGISGQVNWVPRVGADRTPICGPSPATIRPPVVAEAPQPAPAVVEPAPEPRQAAAPAPQVLTPPEAAPRQAAAATPIPPPRIIEVPRTPERSQPAARPAPAAEARQAAPVRRLTRSEVCAGRSGPLEGFVVASTGAPVNCGGSQRTVSAPARAPEAVRPTAVRVTRAEICARIAETGETFLDRSTGEPVACPRTAPAVTALARPPASAPPRTISAPLSAVPVRTTAAVPGVASCPGISAEAEAFLREIGAPLDCGPWSRSVARADVPASNLEAPSARTAPVSATLSGRAAPVAAPVVTAAAPTPLFRQPVPASNPTVLNPARSIASPPAGYRSVWDDGRVNPARGLARPYF</sequence>
<protein>
    <submittedName>
        <fullName evidence="3">Uncharacterized protein</fullName>
    </submittedName>
</protein>
<keyword evidence="4" id="KW-1185">Reference proteome</keyword>
<reference evidence="3 4" key="1">
    <citation type="submission" date="2018-10" db="EMBL/GenBank/DDBJ databases">
        <title>Histidinibacterium lentulum gen. nov., sp. nov., a marine bacterium from the culture broth of Picochlorum sp. 122.</title>
        <authorList>
            <person name="Wang G."/>
        </authorList>
    </citation>
    <scope>NUCLEOTIDE SEQUENCE [LARGE SCALE GENOMIC DNA]</scope>
    <source>
        <strain evidence="3 4">B17</strain>
    </source>
</reference>
<feature type="region of interest" description="Disordered" evidence="1">
    <location>
        <begin position="95"/>
        <end position="167"/>
    </location>
</feature>
<dbReference type="AlphaFoldDB" id="A0A3N2R7X3"/>
<gene>
    <name evidence="3" type="ORF">EAT49_04545</name>
</gene>
<organism evidence="3 4">
    <name type="scientific">Histidinibacterium lentulum</name>
    <dbReference type="NCBI Taxonomy" id="2480588"/>
    <lineage>
        <taxon>Bacteria</taxon>
        <taxon>Pseudomonadati</taxon>
        <taxon>Pseudomonadota</taxon>
        <taxon>Alphaproteobacteria</taxon>
        <taxon>Rhodobacterales</taxon>
        <taxon>Paracoccaceae</taxon>
        <taxon>Histidinibacterium</taxon>
    </lineage>
</organism>
<feature type="chain" id="PRO_5018064804" evidence="2">
    <location>
        <begin position="22"/>
        <end position="409"/>
    </location>
</feature>
<name>A0A3N2R7X3_9RHOB</name>
<keyword evidence="2" id="KW-0732">Signal</keyword>
<feature type="region of interest" description="Disordered" evidence="1">
    <location>
        <begin position="24"/>
        <end position="45"/>
    </location>
</feature>
<evidence type="ECO:0000256" key="1">
    <source>
        <dbReference type="SAM" id="MobiDB-lite"/>
    </source>
</evidence>
<feature type="compositionally biased region" description="Low complexity" evidence="1">
    <location>
        <begin position="95"/>
        <end position="133"/>
    </location>
</feature>
<evidence type="ECO:0000313" key="4">
    <source>
        <dbReference type="Proteomes" id="UP000268016"/>
    </source>
</evidence>